<evidence type="ECO:0000256" key="8">
    <source>
        <dbReference type="SAM" id="MobiDB-lite"/>
    </source>
</evidence>
<evidence type="ECO:0000256" key="9">
    <source>
        <dbReference type="SAM" id="SignalP"/>
    </source>
</evidence>
<dbReference type="Proteomes" id="UP000472277">
    <property type="component" value="Chromosome 24"/>
</dbReference>
<dbReference type="GO" id="GO:0030198">
    <property type="term" value="P:extracellular matrix organization"/>
    <property type="evidence" value="ECO:0007669"/>
    <property type="project" value="TreeGrafter"/>
</dbReference>
<feature type="compositionally biased region" description="Basic and acidic residues" evidence="8">
    <location>
        <begin position="557"/>
        <end position="579"/>
    </location>
</feature>
<feature type="compositionally biased region" description="Low complexity" evidence="8">
    <location>
        <begin position="326"/>
        <end position="431"/>
    </location>
</feature>
<feature type="domain" description="DUF4174" evidence="10">
    <location>
        <begin position="771"/>
        <end position="903"/>
    </location>
</feature>
<dbReference type="FunCoup" id="A0A673XT67">
    <property type="interactions" value="1722"/>
</dbReference>
<evidence type="ECO:0000256" key="5">
    <source>
        <dbReference type="ARBA" id="ARBA00038037"/>
    </source>
</evidence>
<dbReference type="InParanoid" id="A0A673XT67"/>
<sequence length="942" mass="105928">MRGEFVLGLFLLCLLAWAGHADKQTHLKRMPILNNGRLQPSTADRKHTVGGGGTSRPGPSSASVPTGLSARRGEDMQADQASVPRARTGAGQGRRGGALAGAVGRRAAGQRVPLQPVMLQDEGALRVRTRQNRIPSSAGSPNLLASFAGKNRILVISAPHNSDGYYRLMMTLLKPDVYCELAERHVQQIVIFHQEGEMGGKVRRITREGKVMEEPLDTALIPRLMTFLKLEKGKFGMVLLRKTLQVEERYPYPVRLEAMYEVIDKAPMRKLEKIRQKGFVQKCKGAGVEGQVEEGGGDSGTVVETGGQVDPLPERKPVRKPMRRPTTTTTVATTTTRPTTTTTVTTTTTMRPTRTTTKATTTKATTTKATTTKATTTKATTTKATTTTTPKPTTTTTKQTTTTTTKQTTTTRQTTTATTTSTQRPTKAQTTPDWLPAPRTTAEPYYYNRRGRERDRYPAKTTPSGDNRTDKEGKDHNGRQQAEVVPTQHKPTKGKPTKRKNEMVLNNEYEEKYESGRPTVSDPETQTEVNTEVSPAKRGKGKHDNTEKKKKKKKGKPDKAAKRDKAERRGAKAGKEGKNNGKKNGKKVSKNPEKEEYYKPTKKPPLPRGSLASFLDYFENRRRLVIITAPSEESSMYLQQKDEYLETVCEMAIRKVSIITIFGSLTNSTMKIDHYQLENDKPMKGLRQEDLVNQDVITELRKEFSMTFNHFYMVVTDTDMRFKQSYEVPIAMKAVFDYVDTFTSRIREMEQQKRDGVACKKEDKPRSLENFLSRFRWRRRLFVISAPNDEEWAYQQQLHALTSQACNLGLRHISILKLVGMEAVDQGGVLELYPINGSATVEREGLSATLVKDIRNYFQISPEYFSMLLVGKDGNVKSWYPSPMWSMAIIYDLVDSMQLRRQEMAIQQSLGMRCPEDEYGGYGYHHHGYDGYQDGYHQGYGY</sequence>
<feature type="chain" id="PRO_5025595225" description="Coiled-coil domain-containing protein 80" evidence="9">
    <location>
        <begin position="22"/>
        <end position="942"/>
    </location>
</feature>
<feature type="compositionally biased region" description="Basic and acidic residues" evidence="8">
    <location>
        <begin position="590"/>
        <end position="599"/>
    </location>
</feature>
<feature type="compositionally biased region" description="Basic and acidic residues" evidence="8">
    <location>
        <begin position="467"/>
        <end position="478"/>
    </location>
</feature>
<feature type="signal peptide" evidence="9">
    <location>
        <begin position="1"/>
        <end position="21"/>
    </location>
</feature>
<evidence type="ECO:0000256" key="6">
    <source>
        <dbReference type="ARBA" id="ARBA00038549"/>
    </source>
</evidence>
<evidence type="ECO:0000313" key="12">
    <source>
        <dbReference type="Proteomes" id="UP000472277"/>
    </source>
</evidence>
<keyword evidence="2" id="KW-0964">Secreted</keyword>
<feature type="compositionally biased region" description="Basic residues" evidence="8">
    <location>
        <begin position="580"/>
        <end position="589"/>
    </location>
</feature>
<feature type="compositionally biased region" description="Polar residues" evidence="8">
    <location>
        <begin position="522"/>
        <end position="533"/>
    </location>
</feature>
<feature type="region of interest" description="Disordered" evidence="8">
    <location>
        <begin position="32"/>
        <end position="99"/>
    </location>
</feature>
<keyword evidence="4 9" id="KW-0732">Signal</keyword>
<evidence type="ECO:0000256" key="2">
    <source>
        <dbReference type="ARBA" id="ARBA00022525"/>
    </source>
</evidence>
<evidence type="ECO:0000313" key="11">
    <source>
        <dbReference type="Ensembl" id="ENSSTUP00000024803.1"/>
    </source>
</evidence>
<dbReference type="OMA" id="DMRVKQY"/>
<dbReference type="KEGG" id="stru:115161313"/>
<dbReference type="GeneTree" id="ENSGT00940000164470"/>
<keyword evidence="3" id="KW-0272">Extracellular matrix</keyword>
<name>A0A673XT67_SALTR</name>
<dbReference type="InterPro" id="IPR025232">
    <property type="entry name" value="DUF4174"/>
</dbReference>
<evidence type="ECO:0000256" key="3">
    <source>
        <dbReference type="ARBA" id="ARBA00022530"/>
    </source>
</evidence>
<dbReference type="Ensembl" id="ENSSTUT00000026008.1">
    <property type="protein sequence ID" value="ENSSTUP00000024803.1"/>
    <property type="gene ID" value="ENSSTUG00000010835.1"/>
</dbReference>
<comment type="subcellular location">
    <subcellularLocation>
        <location evidence="1">Secreted</location>
        <location evidence="1">Extracellular space</location>
        <location evidence="1">Extracellular matrix</location>
    </subcellularLocation>
</comment>
<evidence type="ECO:0000256" key="1">
    <source>
        <dbReference type="ARBA" id="ARBA00004498"/>
    </source>
</evidence>
<dbReference type="AlphaFoldDB" id="A0A673XT67"/>
<evidence type="ECO:0000256" key="7">
    <source>
        <dbReference type="ARBA" id="ARBA00039956"/>
    </source>
</evidence>
<dbReference type="PANTHER" id="PTHR46792">
    <property type="entry name" value="COILED-COIL DOMAIN-CONTAINING PROTEIN 80"/>
    <property type="match status" value="1"/>
</dbReference>
<proteinExistence type="inferred from homology"/>
<dbReference type="RefSeq" id="XP_029568059.1">
    <property type="nucleotide sequence ID" value="XM_029712199.1"/>
</dbReference>
<dbReference type="GeneID" id="115161313"/>
<accession>A0A673XT67</accession>
<keyword evidence="12" id="KW-1185">Reference proteome</keyword>
<comment type="similarity">
    <text evidence="5">Belongs to the CCDC80 family.</text>
</comment>
<dbReference type="GO" id="GO:0005604">
    <property type="term" value="C:basement membrane"/>
    <property type="evidence" value="ECO:0007669"/>
    <property type="project" value="TreeGrafter"/>
</dbReference>
<dbReference type="OrthoDB" id="9898686at2759"/>
<protein>
    <recommendedName>
        <fullName evidence="7">Coiled-coil domain-containing protein 80</fullName>
    </recommendedName>
</protein>
<feature type="domain" description="DUF4174" evidence="10">
    <location>
        <begin position="144"/>
        <end position="272"/>
    </location>
</feature>
<dbReference type="GO" id="GO:0010811">
    <property type="term" value="P:positive regulation of cell-substrate adhesion"/>
    <property type="evidence" value="ECO:0007669"/>
    <property type="project" value="TreeGrafter"/>
</dbReference>
<feature type="compositionally biased region" description="Gly residues" evidence="8">
    <location>
        <begin position="90"/>
        <end position="99"/>
    </location>
</feature>
<reference evidence="11" key="2">
    <citation type="submission" date="2025-09" db="UniProtKB">
        <authorList>
            <consortium name="Ensembl"/>
        </authorList>
    </citation>
    <scope>IDENTIFICATION</scope>
</reference>
<comment type="subunit">
    <text evidence="6">Binds to various extracellular matrix proteins.</text>
</comment>
<evidence type="ECO:0000259" key="10">
    <source>
        <dbReference type="Pfam" id="PF13778"/>
    </source>
</evidence>
<organism evidence="11 12">
    <name type="scientific">Salmo trutta</name>
    <name type="common">Brown trout</name>
    <dbReference type="NCBI Taxonomy" id="8032"/>
    <lineage>
        <taxon>Eukaryota</taxon>
        <taxon>Metazoa</taxon>
        <taxon>Chordata</taxon>
        <taxon>Craniata</taxon>
        <taxon>Vertebrata</taxon>
        <taxon>Euteleostomi</taxon>
        <taxon>Actinopterygii</taxon>
        <taxon>Neopterygii</taxon>
        <taxon>Teleostei</taxon>
        <taxon>Protacanthopterygii</taxon>
        <taxon>Salmoniformes</taxon>
        <taxon>Salmonidae</taxon>
        <taxon>Salmoninae</taxon>
        <taxon>Salmo</taxon>
    </lineage>
</organism>
<evidence type="ECO:0000256" key="4">
    <source>
        <dbReference type="ARBA" id="ARBA00022729"/>
    </source>
</evidence>
<feature type="domain" description="DUF4174" evidence="10">
    <location>
        <begin position="614"/>
        <end position="748"/>
    </location>
</feature>
<dbReference type="Pfam" id="PF13778">
    <property type="entry name" value="DUF4174"/>
    <property type="match status" value="3"/>
</dbReference>
<reference evidence="11" key="1">
    <citation type="submission" date="2025-08" db="UniProtKB">
        <authorList>
            <consortium name="Ensembl"/>
        </authorList>
    </citation>
    <scope>IDENTIFICATION</scope>
</reference>
<feature type="region of interest" description="Disordered" evidence="8">
    <location>
        <begin position="290"/>
        <end position="605"/>
    </location>
</feature>
<dbReference type="PANTHER" id="PTHR46792:SF2">
    <property type="entry name" value="COILED-COIL DOMAIN-CONTAINING PROTEIN 80"/>
    <property type="match status" value="1"/>
</dbReference>
<gene>
    <name evidence="11" type="primary">LOC115161313</name>
</gene>